<dbReference type="GO" id="GO:0016301">
    <property type="term" value="F:kinase activity"/>
    <property type="evidence" value="ECO:0007669"/>
    <property type="project" value="TreeGrafter"/>
</dbReference>
<dbReference type="RefSeq" id="WP_047373030.1">
    <property type="nucleotide sequence ID" value="NZ_CABMNU010000005.1"/>
</dbReference>
<sequence length="122" mass="13337">MSSPLYHLEITYVGEFVAEYLQQDKLILFAEPVPPDIADYCAIHRPGDFTIVLLLGQRVKINNATYRITAVGDVATANLKQLGHITLSFDGAIDAELPGTVHLCGPTPQKILPGDQISIFCE</sequence>
<dbReference type="Gene3D" id="2.40.33.40">
    <property type="entry name" value="Phosphotransferase system, glucitol/sorbitol-specific IIA component"/>
    <property type="match status" value="1"/>
</dbReference>
<evidence type="ECO:0000313" key="2">
    <source>
        <dbReference type="EMBL" id="HAT3582743.1"/>
    </source>
</evidence>
<dbReference type="PANTHER" id="PTHR40398:SF1">
    <property type="entry name" value="PTS SYSTEM GLUCITOL_SORBITOL-SPECIFIC EIIA COMPONENT"/>
    <property type="match status" value="1"/>
</dbReference>
<feature type="modified residue" description="Phosphohistidine; by HPr" evidence="1">
    <location>
        <position position="44"/>
    </location>
</feature>
<dbReference type="SUPFAM" id="SSF141530">
    <property type="entry name" value="PTSIIA/GutA-like"/>
    <property type="match status" value="1"/>
</dbReference>
<accession>A0A9P3WF44</accession>
<organism evidence="2 3">
    <name type="scientific">Kluyvera intermedia</name>
    <name type="common">Enterobacter intermedius</name>
    <dbReference type="NCBI Taxonomy" id="61648"/>
    <lineage>
        <taxon>Bacteria</taxon>
        <taxon>Pseudomonadati</taxon>
        <taxon>Pseudomonadota</taxon>
        <taxon>Gammaproteobacteria</taxon>
        <taxon>Enterobacterales</taxon>
        <taxon>Enterobacteriaceae</taxon>
        <taxon>Kluyvera</taxon>
    </lineage>
</organism>
<dbReference type="PROSITE" id="PS51097">
    <property type="entry name" value="PTS_EIIA_TYPE_5"/>
    <property type="match status" value="1"/>
</dbReference>
<protein>
    <submittedName>
        <fullName evidence="2">PTS glucitol/sorbitol transporter subunit IIA</fullName>
    </submittedName>
</protein>
<dbReference type="InterPro" id="IPR036665">
    <property type="entry name" value="PTS_IIA_glucitol/sorbitol_sf"/>
</dbReference>
<comment type="caution">
    <text evidence="2">The sequence shown here is derived from an EMBL/GenBank/DDBJ whole genome shotgun (WGS) entry which is preliminary data.</text>
</comment>
<reference evidence="2" key="1">
    <citation type="journal article" date="2018" name="Genome Biol.">
        <title>SKESA: strategic k-mer extension for scrupulous assemblies.</title>
        <authorList>
            <person name="Souvorov A."/>
            <person name="Agarwala R."/>
            <person name="Lipman D.J."/>
        </authorList>
    </citation>
    <scope>NUCLEOTIDE SEQUENCE</scope>
    <source>
        <strain evidence="2">CAVp300</strain>
    </source>
</reference>
<dbReference type="GO" id="GO:0009401">
    <property type="term" value="P:phosphoenolpyruvate-dependent sugar phosphotransferase system"/>
    <property type="evidence" value="ECO:0007669"/>
    <property type="project" value="InterPro"/>
</dbReference>
<dbReference type="Pfam" id="PF03829">
    <property type="entry name" value="PTSIIA_gutA"/>
    <property type="match status" value="1"/>
</dbReference>
<dbReference type="GO" id="GO:0005737">
    <property type="term" value="C:cytoplasm"/>
    <property type="evidence" value="ECO:0007669"/>
    <property type="project" value="InterPro"/>
</dbReference>
<gene>
    <name evidence="2" type="ORF">I8531_003068</name>
</gene>
<dbReference type="Proteomes" id="UP000867740">
    <property type="component" value="Unassembled WGS sequence"/>
</dbReference>
<dbReference type="EMBL" id="DACSUM010000024">
    <property type="protein sequence ID" value="HAT3582743.1"/>
    <property type="molecule type" value="Genomic_DNA"/>
</dbReference>
<dbReference type="AlphaFoldDB" id="A0A9P3WF44"/>
<proteinExistence type="predicted"/>
<dbReference type="GO" id="GO:0008982">
    <property type="term" value="F:protein-N(PI)-phosphohistidine-sugar phosphotransferase activity"/>
    <property type="evidence" value="ECO:0007669"/>
    <property type="project" value="InterPro"/>
</dbReference>
<dbReference type="PANTHER" id="PTHR40398">
    <property type="entry name" value="PTS SYSTEM GLUCITOL/SORBITOL-SPECIFIC EIIA COMPONENT"/>
    <property type="match status" value="1"/>
</dbReference>
<dbReference type="InterPro" id="IPR004716">
    <property type="entry name" value="PTS_IIA_glucitol/sorbitol-sp"/>
</dbReference>
<evidence type="ECO:0000313" key="3">
    <source>
        <dbReference type="Proteomes" id="UP000867740"/>
    </source>
</evidence>
<name>A0A9P3WF44_KLUIN</name>
<reference evidence="2" key="2">
    <citation type="submission" date="2020-10" db="EMBL/GenBank/DDBJ databases">
        <authorList>
            <consortium name="NCBI Pathogen Detection Project"/>
        </authorList>
    </citation>
    <scope>NUCLEOTIDE SEQUENCE</scope>
    <source>
        <strain evidence="2">CAVp300</strain>
    </source>
</reference>
<evidence type="ECO:0000256" key="1">
    <source>
        <dbReference type="PROSITE-ProRule" id="PRU00420"/>
    </source>
</evidence>